<dbReference type="AlphaFoldDB" id="A0A3A8G0Y8"/>
<sequence length="158" mass="18694">MLKFLLWICVLIVLSVLWMVIKKIVKKQRYVERLKRYQAPEKPANISAQSAGQNDSLTHVVDEYEQQLFDDVASMFCEQHYEVSTLDEAKALQAEILRKMPVTCKTQIRALDLDEYSIYWNFYEQSLEYYMGRYGVFYAHVDRLGTEHKREITKAPIE</sequence>
<dbReference type="EMBL" id="RAXZ01000009">
    <property type="protein sequence ID" value="RKG52715.1"/>
    <property type="molecule type" value="Genomic_DNA"/>
</dbReference>
<name>A0A3A8G0Y8_9GAMM</name>
<comment type="caution">
    <text evidence="1">The sequence shown here is derived from an EMBL/GenBank/DDBJ whole genome shotgun (WGS) entry which is preliminary data.</text>
</comment>
<gene>
    <name evidence="1" type="ORF">D7V64_09060</name>
</gene>
<proteinExistence type="predicted"/>
<evidence type="ECO:0000313" key="1">
    <source>
        <dbReference type="EMBL" id="RKG52715.1"/>
    </source>
</evidence>
<evidence type="ECO:0000313" key="2">
    <source>
        <dbReference type="Proteomes" id="UP000281084"/>
    </source>
</evidence>
<dbReference type="Proteomes" id="UP000281084">
    <property type="component" value="Unassembled WGS sequence"/>
</dbReference>
<reference evidence="1 2" key="1">
    <citation type="submission" date="2018-09" db="EMBL/GenBank/DDBJ databases">
        <title>The draft genome of Acinetobacter spp. strains.</title>
        <authorList>
            <person name="Qin J."/>
            <person name="Feng Y."/>
            <person name="Zong Z."/>
        </authorList>
    </citation>
    <scope>NUCLEOTIDE SEQUENCE [LARGE SCALE GENOMIC DNA]</scope>
    <source>
        <strain evidence="1 2">WCHAc060002</strain>
    </source>
</reference>
<dbReference type="RefSeq" id="WP_120367495.1">
    <property type="nucleotide sequence ID" value="NZ_RAXZ01000009.1"/>
</dbReference>
<accession>A0A3A8G0Y8</accession>
<organism evidence="1 2">
    <name type="scientific">Acinetobacter cumulans</name>
    <dbReference type="NCBI Taxonomy" id="2136182"/>
    <lineage>
        <taxon>Bacteria</taxon>
        <taxon>Pseudomonadati</taxon>
        <taxon>Pseudomonadota</taxon>
        <taxon>Gammaproteobacteria</taxon>
        <taxon>Moraxellales</taxon>
        <taxon>Moraxellaceae</taxon>
        <taxon>Acinetobacter</taxon>
    </lineage>
</organism>
<protein>
    <submittedName>
        <fullName evidence="1">Uncharacterized protein</fullName>
    </submittedName>
</protein>